<dbReference type="PANTHER" id="PTHR21432">
    <property type="entry name" value="ACETYL-COA HYDROLASE-RELATED"/>
    <property type="match status" value="1"/>
</dbReference>
<feature type="domain" description="Acetyl-CoA hydrolase/transferase C-terminal" evidence="1">
    <location>
        <begin position="443"/>
        <end position="603"/>
    </location>
</feature>
<dbReference type="InterPro" id="IPR037171">
    <property type="entry name" value="NagB/RpiA_transferase-like"/>
</dbReference>
<reference evidence="2" key="1">
    <citation type="submission" date="2017-08" db="EMBL/GenBank/DDBJ databases">
        <title>Microbulbifer marisrubri sp. nov., a halophilic alphaproteobacterium isolated from marine sediment of the Yellow Sea, China.</title>
        <authorList>
            <person name="Zhang G."/>
            <person name="Xiong Q."/>
        </authorList>
    </citation>
    <scope>NUCLEOTIDE SEQUENCE [LARGE SCALE GENOMIC DNA]</scope>
    <source>
        <strain evidence="2">WRN-8</strain>
    </source>
</reference>
<name>A0ABX4I317_9GAMM</name>
<gene>
    <name evidence="2" type="ORF">AWR36_003435</name>
</gene>
<keyword evidence="2" id="KW-0378">Hydrolase</keyword>
<organism evidence="2 3">
    <name type="scientific">Microbulbifer flavimaris</name>
    <dbReference type="NCBI Taxonomy" id="1781068"/>
    <lineage>
        <taxon>Bacteria</taxon>
        <taxon>Pseudomonadati</taxon>
        <taxon>Pseudomonadota</taxon>
        <taxon>Gammaproteobacteria</taxon>
        <taxon>Cellvibrionales</taxon>
        <taxon>Microbulbiferaceae</taxon>
        <taxon>Microbulbifer</taxon>
    </lineage>
</organism>
<evidence type="ECO:0000313" key="2">
    <source>
        <dbReference type="EMBL" id="PCO06809.1"/>
    </source>
</evidence>
<dbReference type="GO" id="GO:0016787">
    <property type="term" value="F:hydrolase activity"/>
    <property type="evidence" value="ECO:0007669"/>
    <property type="project" value="UniProtKB-KW"/>
</dbReference>
<dbReference type="Gene3D" id="3.30.750.70">
    <property type="entry name" value="4-hydroxybutyrate coenzyme like domains"/>
    <property type="match status" value="1"/>
</dbReference>
<dbReference type="Gene3D" id="3.40.1080.20">
    <property type="entry name" value="Acetyl-CoA hydrolase/transferase C-terminal domain"/>
    <property type="match status" value="1"/>
</dbReference>
<dbReference type="EMBL" id="LRFG02000001">
    <property type="protein sequence ID" value="PCO06809.1"/>
    <property type="molecule type" value="Genomic_DNA"/>
</dbReference>
<evidence type="ECO:0000259" key="1">
    <source>
        <dbReference type="Pfam" id="PF13336"/>
    </source>
</evidence>
<dbReference type="Proteomes" id="UP000218427">
    <property type="component" value="Unassembled WGS sequence"/>
</dbReference>
<evidence type="ECO:0000313" key="3">
    <source>
        <dbReference type="Proteomes" id="UP000218427"/>
    </source>
</evidence>
<comment type="caution">
    <text evidence="2">The sequence shown here is derived from an EMBL/GenBank/DDBJ whole genome shotgun (WGS) entry which is preliminary data.</text>
</comment>
<protein>
    <submittedName>
        <fullName evidence="2">Acetyl-CoA hydrolase</fullName>
    </submittedName>
</protein>
<sequence length="746" mass="82457">MGKGRGAQPQRFDCAEACVDAVIKAVGRKIVLGVPLGIGKANHFVNALYARAAEDPSISLTIFTALTLERPQGSSEIERRFIQPLLDRLYSEYIDLAYTPARRKKLLPPNIEVCEFFLLSGAFLHNPVVQQDYVSANYTHVPRDLMDRGLNVLAQMVSPGADGARYSLSSNPDLTLPLLKMASQRSDHQIFLVGESNPQLPYMPGDSELPSEAFDFVLEGDTFESPLFPAPAPPVGFTEYALAFHICSLIRDGGTLQVGIGALGDAICHVLGLRQAHNKTYSETLRDLTCDDSLQLRHRLPLEEQPFERGLYGASEMVPPGFLHLRRMGILTREVYPDVAVQKLLDEGKITATVTEEVLLALQECGRISSPLTPADTEFLQRLGVIDPSYSWRGHRLLSPEGEEEECDLHSESGRRRLLGACANKKLKGGVWLHGGFYLGPASMYQELREMDPEELGGINMTAIHYINDLQEDRQLKVAQRNEARFVNSAMMVTLNGAVISDGLGDAQVVSGVGGQYNFVAQAHELEDGCSIIAVPSTRISGGETKSNVVWEFPHTTIPRHLRDIVVTEYGVADLRGKTDRDVMVAMLGICDSRFQGELLEKAKSAGKIEQDYAIPLEFTANLPDRVRAAFSDPERLSLLPYYPLGTDFTDEEALLAAALKQLKVHSRKWWKMLPLILSGRAARRDQSQDAAYIHRCLERMAFEGTDTFEHRLEGYAVAGALKKFINRQRPLRGNMAAGVQGKTPG</sequence>
<keyword evidence="3" id="KW-1185">Reference proteome</keyword>
<dbReference type="SUPFAM" id="SSF100950">
    <property type="entry name" value="NagB/RpiA/CoA transferase-like"/>
    <property type="match status" value="1"/>
</dbReference>
<accession>A0ABX4I317</accession>
<dbReference type="Pfam" id="PF13336">
    <property type="entry name" value="AcetylCoA_hyd_C"/>
    <property type="match status" value="1"/>
</dbReference>
<dbReference type="InterPro" id="IPR026888">
    <property type="entry name" value="AcetylCoA_hyd_C"/>
</dbReference>
<dbReference type="Gene3D" id="3.40.1080.10">
    <property type="entry name" value="Glutaconate Coenzyme A-transferase"/>
    <property type="match status" value="1"/>
</dbReference>
<dbReference type="PANTHER" id="PTHR21432:SF20">
    <property type="entry name" value="ACETYL-COA HYDROLASE"/>
    <property type="match status" value="1"/>
</dbReference>
<proteinExistence type="predicted"/>
<dbReference type="RefSeq" id="WP_067080950.1">
    <property type="nucleotide sequence ID" value="NZ_LRFG02000001.1"/>
</dbReference>
<dbReference type="InterPro" id="IPR038460">
    <property type="entry name" value="AcetylCoA_hyd_C_sf"/>
</dbReference>
<dbReference type="InterPro" id="IPR046433">
    <property type="entry name" value="ActCoA_hydro"/>
</dbReference>